<feature type="binding site" evidence="11">
    <location>
        <position position="273"/>
    </location>
    <ligand>
        <name>pyridoxal 5'-phosphate</name>
        <dbReference type="ChEBI" id="CHEBI:597326"/>
    </ligand>
</feature>
<feature type="domain" description="Tryptophan synthase beta chain-like PALP" evidence="14">
    <location>
        <begin position="8"/>
        <end position="301"/>
    </location>
</feature>
<dbReference type="OrthoDB" id="9805733at2"/>
<comment type="catalytic activity">
    <reaction evidence="10 13">
        <text>O-acetyl-L-serine + hydrogen sulfide = L-cysteine + acetate</text>
        <dbReference type="Rhea" id="RHEA:14829"/>
        <dbReference type="ChEBI" id="CHEBI:29919"/>
        <dbReference type="ChEBI" id="CHEBI:30089"/>
        <dbReference type="ChEBI" id="CHEBI:35235"/>
        <dbReference type="ChEBI" id="CHEBI:58340"/>
        <dbReference type="EC" id="2.5.1.47"/>
    </reaction>
</comment>
<dbReference type="Pfam" id="PF00291">
    <property type="entry name" value="PALP"/>
    <property type="match status" value="1"/>
</dbReference>
<gene>
    <name evidence="15" type="ORF">SAMN06296008_10977</name>
</gene>
<feature type="modified residue" description="N6-(pyridoxal phosphate)lysine" evidence="12">
    <location>
        <position position="44"/>
    </location>
</feature>
<dbReference type="FunFam" id="3.40.50.1100:FF:000002">
    <property type="entry name" value="Cysteine synthase"/>
    <property type="match status" value="1"/>
</dbReference>
<dbReference type="EC" id="2.5.1.47" evidence="4 13"/>
<keyword evidence="16" id="KW-1185">Reference proteome</keyword>
<evidence type="ECO:0000256" key="11">
    <source>
        <dbReference type="PIRSR" id="PIRSR605856-50"/>
    </source>
</evidence>
<dbReference type="InterPro" id="IPR050214">
    <property type="entry name" value="Cys_Synth/Cystath_Beta-Synth"/>
</dbReference>
<dbReference type="STRING" id="1938817.SAMN06296008_10977"/>
<evidence type="ECO:0000256" key="10">
    <source>
        <dbReference type="ARBA" id="ARBA00047931"/>
    </source>
</evidence>
<keyword evidence="8 11" id="KW-0663">Pyridoxal phosphate</keyword>
<comment type="similarity">
    <text evidence="3 13">Belongs to the cysteine synthase/cystathionine beta-synthase family.</text>
</comment>
<dbReference type="InterPro" id="IPR036052">
    <property type="entry name" value="TrpB-like_PALP_sf"/>
</dbReference>
<feature type="binding site" evidence="11">
    <location>
        <position position="74"/>
    </location>
    <ligand>
        <name>pyridoxal 5'-phosphate</name>
        <dbReference type="ChEBI" id="CHEBI:597326"/>
    </ligand>
</feature>
<evidence type="ECO:0000256" key="6">
    <source>
        <dbReference type="ARBA" id="ARBA00022605"/>
    </source>
</evidence>
<dbReference type="AlphaFoldDB" id="A0A1W2AMH1"/>
<evidence type="ECO:0000256" key="2">
    <source>
        <dbReference type="ARBA" id="ARBA00004962"/>
    </source>
</evidence>
<sequence length="323" mass="33914">MTYFTDNSQTIGKTPLIRLNRVTDGAKATVLAKIEGRNPAFSVKCRIGTSMINDAIERGLLTPGKELVEPTSGNTGIALAFVAAAKGIPITLTMPETMSLERRKLLAALGAKLVLTEGPKGMNGAIAKATEIANSDPKYVLLQQFSNPANPAIHEKTTGPEIWEDTNGNVDIFVAGVGTGGTITGVTRYFKNVMKKAITAVAVEPTTSPVITQKLAGQEIKPAPHKIQGIGAGFIPDNLDLSIIDQVEQVSNEEAIAFARRIAIEEGILVGISCGAAAAVACRLAHLPENAGKTIVVVLPDSAERYLSSALFEGVFDANGLAI</sequence>
<keyword evidence="7 13" id="KW-0808">Transferase</keyword>
<dbReference type="NCBIfam" id="TIGR01136">
    <property type="entry name" value="cysKM"/>
    <property type="match status" value="1"/>
</dbReference>
<evidence type="ECO:0000256" key="13">
    <source>
        <dbReference type="RuleBase" id="RU003985"/>
    </source>
</evidence>
<dbReference type="InterPro" id="IPR005859">
    <property type="entry name" value="CysK"/>
</dbReference>
<evidence type="ECO:0000256" key="8">
    <source>
        <dbReference type="ARBA" id="ARBA00022898"/>
    </source>
</evidence>
<comment type="cofactor">
    <cofactor evidence="1 11 13">
        <name>pyridoxal 5'-phosphate</name>
        <dbReference type="ChEBI" id="CHEBI:597326"/>
    </cofactor>
</comment>
<dbReference type="NCBIfam" id="TIGR01139">
    <property type="entry name" value="cysK"/>
    <property type="match status" value="1"/>
</dbReference>
<dbReference type="EMBL" id="FWXJ01000009">
    <property type="protein sequence ID" value="SMC61863.1"/>
    <property type="molecule type" value="Genomic_DNA"/>
</dbReference>
<evidence type="ECO:0000259" key="14">
    <source>
        <dbReference type="Pfam" id="PF00291"/>
    </source>
</evidence>
<name>A0A1W2AMH1_9BURK</name>
<dbReference type="SUPFAM" id="SSF53686">
    <property type="entry name" value="Tryptophan synthase beta subunit-like PLP-dependent enzymes"/>
    <property type="match status" value="1"/>
</dbReference>
<evidence type="ECO:0000256" key="5">
    <source>
        <dbReference type="ARBA" id="ARBA00019371"/>
    </source>
</evidence>
<dbReference type="FunFam" id="3.40.50.1100:FF:000118">
    <property type="entry name" value="Related to CYS4-cystathionine beta-synthase"/>
    <property type="match status" value="1"/>
</dbReference>
<dbReference type="GO" id="GO:0004124">
    <property type="term" value="F:cysteine synthase activity"/>
    <property type="evidence" value="ECO:0007669"/>
    <property type="project" value="UniProtKB-UniRule"/>
</dbReference>
<evidence type="ECO:0000313" key="16">
    <source>
        <dbReference type="Proteomes" id="UP000192708"/>
    </source>
</evidence>
<protein>
    <recommendedName>
        <fullName evidence="5 13">Cysteine synthase</fullName>
        <ecNumber evidence="4 13">2.5.1.47</ecNumber>
    </recommendedName>
</protein>
<evidence type="ECO:0000256" key="12">
    <source>
        <dbReference type="PIRSR" id="PIRSR605856-51"/>
    </source>
</evidence>
<evidence type="ECO:0000256" key="3">
    <source>
        <dbReference type="ARBA" id="ARBA00007103"/>
    </source>
</evidence>
<evidence type="ECO:0000256" key="7">
    <source>
        <dbReference type="ARBA" id="ARBA00022679"/>
    </source>
</evidence>
<organism evidence="15 16">
    <name type="scientific">Polynucleobacter kasalickyi</name>
    <dbReference type="NCBI Taxonomy" id="1938817"/>
    <lineage>
        <taxon>Bacteria</taxon>
        <taxon>Pseudomonadati</taxon>
        <taxon>Pseudomonadota</taxon>
        <taxon>Betaproteobacteria</taxon>
        <taxon>Burkholderiales</taxon>
        <taxon>Burkholderiaceae</taxon>
        <taxon>Polynucleobacter</taxon>
    </lineage>
</organism>
<reference evidence="15 16" key="1">
    <citation type="submission" date="2017-04" db="EMBL/GenBank/DDBJ databases">
        <authorList>
            <person name="Afonso C.L."/>
            <person name="Miller P.J."/>
            <person name="Scott M.A."/>
            <person name="Spackman E."/>
            <person name="Goraichik I."/>
            <person name="Dimitrov K.M."/>
            <person name="Suarez D.L."/>
            <person name="Swayne D.E."/>
        </authorList>
    </citation>
    <scope>NUCLEOTIDE SEQUENCE [LARGE SCALE GENOMIC DNA]</scope>
    <source>
        <strain evidence="15 16">VK13</strain>
    </source>
</reference>
<dbReference type="CDD" id="cd01561">
    <property type="entry name" value="CBS_like"/>
    <property type="match status" value="1"/>
</dbReference>
<evidence type="ECO:0000256" key="4">
    <source>
        <dbReference type="ARBA" id="ARBA00012681"/>
    </source>
</evidence>
<dbReference type="UniPathway" id="UPA00136">
    <property type="reaction ID" value="UER00200"/>
</dbReference>
<dbReference type="Proteomes" id="UP000192708">
    <property type="component" value="Unassembled WGS sequence"/>
</dbReference>
<proteinExistence type="inferred from homology"/>
<comment type="pathway">
    <text evidence="2">Amino-acid biosynthesis; L-cysteine biosynthesis; L-cysteine from L-serine: step 2/2.</text>
</comment>
<dbReference type="InterPro" id="IPR001216">
    <property type="entry name" value="P-phosphate_BS"/>
</dbReference>
<feature type="binding site" evidence="11">
    <location>
        <begin position="178"/>
        <end position="182"/>
    </location>
    <ligand>
        <name>pyridoxal 5'-phosphate</name>
        <dbReference type="ChEBI" id="CHEBI:597326"/>
    </ligand>
</feature>
<dbReference type="InterPro" id="IPR005856">
    <property type="entry name" value="Cys_synth"/>
</dbReference>
<evidence type="ECO:0000313" key="15">
    <source>
        <dbReference type="EMBL" id="SMC61863.1"/>
    </source>
</evidence>
<dbReference type="PANTHER" id="PTHR10314">
    <property type="entry name" value="CYSTATHIONINE BETA-SYNTHASE"/>
    <property type="match status" value="1"/>
</dbReference>
<dbReference type="InterPro" id="IPR001926">
    <property type="entry name" value="TrpB-like_PALP"/>
</dbReference>
<dbReference type="RefSeq" id="WP_084283867.1">
    <property type="nucleotide sequence ID" value="NZ_FWXJ01000009.1"/>
</dbReference>
<dbReference type="Gene3D" id="3.40.50.1100">
    <property type="match status" value="2"/>
</dbReference>
<evidence type="ECO:0000256" key="9">
    <source>
        <dbReference type="ARBA" id="ARBA00023192"/>
    </source>
</evidence>
<keyword evidence="6 13" id="KW-0028">Amino-acid biosynthesis</keyword>
<dbReference type="PROSITE" id="PS00901">
    <property type="entry name" value="CYS_SYNTHASE"/>
    <property type="match status" value="1"/>
</dbReference>
<accession>A0A1W2AMH1</accession>
<dbReference type="GO" id="GO:0006535">
    <property type="term" value="P:cysteine biosynthetic process from serine"/>
    <property type="evidence" value="ECO:0007669"/>
    <property type="project" value="UniProtKB-UniRule"/>
</dbReference>
<evidence type="ECO:0000256" key="1">
    <source>
        <dbReference type="ARBA" id="ARBA00001933"/>
    </source>
</evidence>
<keyword evidence="9 13" id="KW-0198">Cysteine biosynthesis</keyword>